<comment type="function">
    <text evidence="3">Responsible for the release of ribosomes from messenger RNA at the termination of protein biosynthesis. May increase the efficiency of translation by recycling ribosomes from one round of translation to another.</text>
</comment>
<dbReference type="eggNOG" id="COG0233">
    <property type="taxonomic scope" value="Bacteria"/>
</dbReference>
<dbReference type="InterPro" id="IPR036191">
    <property type="entry name" value="RRF_sf"/>
</dbReference>
<dbReference type="InterPro" id="IPR002661">
    <property type="entry name" value="Ribosome_recyc_fac"/>
</dbReference>
<dbReference type="GO" id="GO:0006415">
    <property type="term" value="P:translational termination"/>
    <property type="evidence" value="ECO:0007669"/>
    <property type="project" value="UniProtKB-UniRule"/>
</dbReference>
<dbReference type="OrthoDB" id="9804006at2"/>
<dbReference type="Pfam" id="PF01765">
    <property type="entry name" value="RRF"/>
    <property type="match status" value="1"/>
</dbReference>
<comment type="similarity">
    <text evidence="1 3">Belongs to the RRF family.</text>
</comment>
<dbReference type="Gene3D" id="1.10.132.20">
    <property type="entry name" value="Ribosome-recycling factor"/>
    <property type="match status" value="1"/>
</dbReference>
<dbReference type="PANTHER" id="PTHR20982:SF3">
    <property type="entry name" value="MITOCHONDRIAL RIBOSOME RECYCLING FACTOR PSEUDO 1"/>
    <property type="match status" value="1"/>
</dbReference>
<protein>
    <recommendedName>
        <fullName evidence="3">Ribosome-recycling factor</fullName>
        <shortName evidence="3">RRF</shortName>
    </recommendedName>
    <alternativeName>
        <fullName evidence="3">Ribosome-releasing factor</fullName>
    </alternativeName>
</protein>
<keyword evidence="2 3" id="KW-0648">Protein biosynthesis</keyword>
<dbReference type="EMBL" id="CP003364">
    <property type="protein sequence ID" value="AGA29718.1"/>
    <property type="molecule type" value="Genomic_DNA"/>
</dbReference>
<dbReference type="FunFam" id="3.30.1360.40:FF:000001">
    <property type="entry name" value="Ribosome-recycling factor"/>
    <property type="match status" value="1"/>
</dbReference>
<gene>
    <name evidence="3" type="primary">frr</name>
    <name evidence="5" type="ordered locus">Sinac_5584</name>
</gene>
<dbReference type="Proteomes" id="UP000010798">
    <property type="component" value="Chromosome"/>
</dbReference>
<dbReference type="InterPro" id="IPR023584">
    <property type="entry name" value="Ribosome_recyc_fac_dom"/>
</dbReference>
<dbReference type="NCBIfam" id="TIGR00496">
    <property type="entry name" value="frr"/>
    <property type="match status" value="1"/>
</dbReference>
<dbReference type="CDD" id="cd00520">
    <property type="entry name" value="RRF"/>
    <property type="match status" value="1"/>
</dbReference>
<dbReference type="KEGG" id="saci:Sinac_5584"/>
<dbReference type="AlphaFoldDB" id="L0DLJ8"/>
<dbReference type="GO" id="GO:0043023">
    <property type="term" value="F:ribosomal large subunit binding"/>
    <property type="evidence" value="ECO:0007669"/>
    <property type="project" value="TreeGrafter"/>
</dbReference>
<dbReference type="GO" id="GO:0005737">
    <property type="term" value="C:cytoplasm"/>
    <property type="evidence" value="ECO:0007669"/>
    <property type="project" value="UniProtKB-SubCell"/>
</dbReference>
<evidence type="ECO:0000256" key="3">
    <source>
        <dbReference type="HAMAP-Rule" id="MF_00040"/>
    </source>
</evidence>
<dbReference type="STRING" id="886293.Sinac_5584"/>
<sequence>MSIEEIALEAEERMEKSLALLSDQLRGVRTGRASVGLVESIRVDYYGSPTPLKQLANLSTPEPQQILIRPFDQTVLGDIVKAIQASDIGLTPNSDNKVIRLNVPSLSVEQRKKLVSRVKDLSEEARIAIRNIRRDANKQADQEQADKILTEDDLETCKEETQSLTKRFESKVNEMAEKKSTEILDV</sequence>
<proteinExistence type="inferred from homology"/>
<evidence type="ECO:0000313" key="5">
    <source>
        <dbReference type="EMBL" id="AGA29718.1"/>
    </source>
</evidence>
<feature type="domain" description="Ribosome recycling factor" evidence="4">
    <location>
        <begin position="22"/>
        <end position="184"/>
    </location>
</feature>
<reference evidence="5 6" key="1">
    <citation type="submission" date="2012-02" db="EMBL/GenBank/DDBJ databases">
        <title>Complete sequence of chromosome of Singulisphaera acidiphila DSM 18658.</title>
        <authorList>
            <consortium name="US DOE Joint Genome Institute (JGI-PGF)"/>
            <person name="Lucas S."/>
            <person name="Copeland A."/>
            <person name="Lapidus A."/>
            <person name="Glavina del Rio T."/>
            <person name="Dalin E."/>
            <person name="Tice H."/>
            <person name="Bruce D."/>
            <person name="Goodwin L."/>
            <person name="Pitluck S."/>
            <person name="Peters L."/>
            <person name="Ovchinnikova G."/>
            <person name="Chertkov O."/>
            <person name="Kyrpides N."/>
            <person name="Mavromatis K."/>
            <person name="Ivanova N."/>
            <person name="Brettin T."/>
            <person name="Detter J.C."/>
            <person name="Han C."/>
            <person name="Larimer F."/>
            <person name="Land M."/>
            <person name="Hauser L."/>
            <person name="Markowitz V."/>
            <person name="Cheng J.-F."/>
            <person name="Hugenholtz P."/>
            <person name="Woyke T."/>
            <person name="Wu D."/>
            <person name="Tindall B."/>
            <person name="Pomrenke H."/>
            <person name="Brambilla E."/>
            <person name="Klenk H.-P."/>
            <person name="Eisen J.A."/>
        </authorList>
    </citation>
    <scope>NUCLEOTIDE SEQUENCE [LARGE SCALE GENOMIC DNA]</scope>
    <source>
        <strain evidence="6">ATCC BAA-1392 / DSM 18658 / VKM B-2454 / MOB10</strain>
    </source>
</reference>
<accession>L0DLJ8</accession>
<evidence type="ECO:0000256" key="2">
    <source>
        <dbReference type="ARBA" id="ARBA00022917"/>
    </source>
</evidence>
<organism evidence="5 6">
    <name type="scientific">Singulisphaera acidiphila (strain ATCC BAA-1392 / DSM 18658 / VKM B-2454 / MOB10)</name>
    <dbReference type="NCBI Taxonomy" id="886293"/>
    <lineage>
        <taxon>Bacteria</taxon>
        <taxon>Pseudomonadati</taxon>
        <taxon>Planctomycetota</taxon>
        <taxon>Planctomycetia</taxon>
        <taxon>Isosphaerales</taxon>
        <taxon>Isosphaeraceae</taxon>
        <taxon>Singulisphaera</taxon>
    </lineage>
</organism>
<dbReference type="Gene3D" id="3.30.1360.40">
    <property type="match status" value="1"/>
</dbReference>
<comment type="subcellular location">
    <subcellularLocation>
        <location evidence="3">Cytoplasm</location>
    </subcellularLocation>
</comment>
<evidence type="ECO:0000256" key="1">
    <source>
        <dbReference type="ARBA" id="ARBA00005912"/>
    </source>
</evidence>
<keyword evidence="3" id="KW-0963">Cytoplasm</keyword>
<dbReference type="PANTHER" id="PTHR20982">
    <property type="entry name" value="RIBOSOME RECYCLING FACTOR"/>
    <property type="match status" value="1"/>
</dbReference>
<evidence type="ECO:0000313" key="6">
    <source>
        <dbReference type="Proteomes" id="UP000010798"/>
    </source>
</evidence>
<dbReference type="SUPFAM" id="SSF55194">
    <property type="entry name" value="Ribosome recycling factor, RRF"/>
    <property type="match status" value="1"/>
</dbReference>
<dbReference type="RefSeq" id="WP_015248818.1">
    <property type="nucleotide sequence ID" value="NC_019892.1"/>
</dbReference>
<evidence type="ECO:0000259" key="4">
    <source>
        <dbReference type="Pfam" id="PF01765"/>
    </source>
</evidence>
<keyword evidence="6" id="KW-1185">Reference proteome</keyword>
<name>L0DLJ8_SINAD</name>
<dbReference type="HAMAP" id="MF_00040">
    <property type="entry name" value="RRF"/>
    <property type="match status" value="1"/>
</dbReference>
<dbReference type="HOGENOM" id="CLU_073981_2_0_0"/>